<feature type="transmembrane region" description="Helical" evidence="1">
    <location>
        <begin position="41"/>
        <end position="62"/>
    </location>
</feature>
<keyword evidence="1" id="KW-0472">Membrane</keyword>
<gene>
    <name evidence="2" type="ORF">AAF454_06240</name>
</gene>
<evidence type="ECO:0000256" key="1">
    <source>
        <dbReference type="SAM" id="Phobius"/>
    </source>
</evidence>
<dbReference type="GeneID" id="97820704"/>
<evidence type="ECO:0000313" key="3">
    <source>
        <dbReference type="Proteomes" id="UP001398420"/>
    </source>
</evidence>
<protein>
    <submittedName>
        <fullName evidence="2">Uncharacterized protein</fullName>
    </submittedName>
</protein>
<dbReference type="RefSeq" id="WP_068453508.1">
    <property type="nucleotide sequence ID" value="NZ_BJOB01000008.1"/>
</dbReference>
<dbReference type="Proteomes" id="UP001398420">
    <property type="component" value="Unassembled WGS sequence"/>
</dbReference>
<keyword evidence="1" id="KW-0812">Transmembrane</keyword>
<proteinExistence type="predicted"/>
<evidence type="ECO:0000313" key="2">
    <source>
        <dbReference type="EMBL" id="MEL5988012.1"/>
    </source>
</evidence>
<organism evidence="2 3">
    <name type="scientific">Kurthia gibsonii</name>
    <dbReference type="NCBI Taxonomy" id="33946"/>
    <lineage>
        <taxon>Bacteria</taxon>
        <taxon>Bacillati</taxon>
        <taxon>Bacillota</taxon>
        <taxon>Bacilli</taxon>
        <taxon>Bacillales</taxon>
        <taxon>Caryophanaceae</taxon>
        <taxon>Kurthia</taxon>
    </lineage>
</organism>
<accession>A0ABU9LMD1</accession>
<sequence length="69" mass="7649">MSFLKINTIVGSSVDHVASLTDNEETTSSFLNLLQIKQQDIWLFSVAAMGLIVLAIVILVVMKRTNKNQ</sequence>
<dbReference type="EMBL" id="JBCEWA010000004">
    <property type="protein sequence ID" value="MEL5988012.1"/>
    <property type="molecule type" value="Genomic_DNA"/>
</dbReference>
<name>A0ABU9LMD1_9BACL</name>
<comment type="caution">
    <text evidence="2">The sequence shown here is derived from an EMBL/GenBank/DDBJ whole genome shotgun (WGS) entry which is preliminary data.</text>
</comment>
<keyword evidence="3" id="KW-1185">Reference proteome</keyword>
<keyword evidence="1" id="KW-1133">Transmembrane helix</keyword>
<reference evidence="2 3" key="1">
    <citation type="submission" date="2024-04" db="EMBL/GenBank/DDBJ databases">
        <authorList>
            <person name="Wu Y.S."/>
            <person name="Zhang L."/>
        </authorList>
    </citation>
    <scope>NUCLEOTIDE SEQUENCE [LARGE SCALE GENOMIC DNA]</scope>
    <source>
        <strain evidence="2 3">KG-01</strain>
    </source>
</reference>